<dbReference type="InterPro" id="IPR001936">
    <property type="entry name" value="RasGAP_dom"/>
</dbReference>
<dbReference type="AlphaFoldDB" id="A0A9X0CZT4"/>
<evidence type="ECO:0000313" key="3">
    <source>
        <dbReference type="Proteomes" id="UP001163046"/>
    </source>
</evidence>
<comment type="caution">
    <text evidence="2">The sequence shown here is derived from an EMBL/GenBank/DDBJ whole genome shotgun (WGS) entry which is preliminary data.</text>
</comment>
<dbReference type="InterPro" id="IPR008936">
    <property type="entry name" value="Rho_GTPase_activation_prot"/>
</dbReference>
<sequence>MKHAGMYYLHDTIKCLVDEIFDDHKRCEIDPAKLREGESLEANLIHFAAITCFRHGMPNCRCVRCFIDIREAAAWKFPNDGDVCFTSDAQIGKDSYTHIQGNPKLGKCCELCTVWAGERAIHGTIEDINSWNQEHIAAVKRPDRLLICSVRARAETVLRKGN</sequence>
<organism evidence="2 3">
    <name type="scientific">Desmophyllum pertusum</name>
    <dbReference type="NCBI Taxonomy" id="174260"/>
    <lineage>
        <taxon>Eukaryota</taxon>
        <taxon>Metazoa</taxon>
        <taxon>Cnidaria</taxon>
        <taxon>Anthozoa</taxon>
        <taxon>Hexacorallia</taxon>
        <taxon>Scleractinia</taxon>
        <taxon>Caryophylliina</taxon>
        <taxon>Caryophylliidae</taxon>
        <taxon>Desmophyllum</taxon>
    </lineage>
</organism>
<feature type="non-terminal residue" evidence="2">
    <location>
        <position position="162"/>
    </location>
</feature>
<name>A0A9X0CZT4_9CNID</name>
<gene>
    <name evidence="2" type="primary">RASA2_3</name>
    <name evidence="2" type="ORF">OS493_040280</name>
</gene>
<evidence type="ECO:0000259" key="1">
    <source>
        <dbReference type="PROSITE" id="PS50018"/>
    </source>
</evidence>
<protein>
    <submittedName>
        <fullName evidence="2">Ras GTPase-activating protein 2</fullName>
    </submittedName>
</protein>
<dbReference type="Proteomes" id="UP001163046">
    <property type="component" value="Unassembled WGS sequence"/>
</dbReference>
<dbReference type="OrthoDB" id="1562946at2759"/>
<dbReference type="SUPFAM" id="SSF48350">
    <property type="entry name" value="GTPase activation domain, GAP"/>
    <property type="match status" value="1"/>
</dbReference>
<proteinExistence type="predicted"/>
<dbReference type="Gene3D" id="1.10.506.10">
    <property type="entry name" value="GTPase Activation - p120gap, domain 1"/>
    <property type="match status" value="1"/>
</dbReference>
<keyword evidence="3" id="KW-1185">Reference proteome</keyword>
<evidence type="ECO:0000313" key="2">
    <source>
        <dbReference type="EMBL" id="KAJ7381585.1"/>
    </source>
</evidence>
<dbReference type="PROSITE" id="PS50018">
    <property type="entry name" value="RAS_GTPASE_ACTIV_2"/>
    <property type="match status" value="1"/>
</dbReference>
<dbReference type="EMBL" id="MU826203">
    <property type="protein sequence ID" value="KAJ7381585.1"/>
    <property type="molecule type" value="Genomic_DNA"/>
</dbReference>
<feature type="domain" description="Ras-GAP" evidence="1">
    <location>
        <begin position="1"/>
        <end position="51"/>
    </location>
</feature>
<accession>A0A9X0CZT4</accession>
<reference evidence="2" key="1">
    <citation type="submission" date="2023-01" db="EMBL/GenBank/DDBJ databases">
        <title>Genome assembly of the deep-sea coral Lophelia pertusa.</title>
        <authorList>
            <person name="Herrera S."/>
            <person name="Cordes E."/>
        </authorList>
    </citation>
    <scope>NUCLEOTIDE SEQUENCE</scope>
    <source>
        <strain evidence="2">USNM1676648</strain>
        <tissue evidence="2">Polyp</tissue>
    </source>
</reference>